<name>A0A068WZA8_ECHGR</name>
<reference evidence="1" key="2">
    <citation type="submission" date="2014-06" db="EMBL/GenBank/DDBJ databases">
        <authorList>
            <person name="Aslett M."/>
        </authorList>
    </citation>
    <scope>NUCLEOTIDE SEQUENCE</scope>
</reference>
<reference evidence="1 2" key="1">
    <citation type="journal article" date="2013" name="Nature">
        <title>The genomes of four tapeworm species reveal adaptations to parasitism.</title>
        <authorList>
            <person name="Tsai I.J."/>
            <person name="Zarowiecki M."/>
            <person name="Holroyd N."/>
            <person name="Garciarrubio A."/>
            <person name="Sanchez-Flores A."/>
            <person name="Brooks K.L."/>
            <person name="Tracey A."/>
            <person name="Bobes R.J."/>
            <person name="Fragoso G."/>
            <person name="Sciutto E."/>
            <person name="Aslett M."/>
            <person name="Beasley H."/>
            <person name="Bennett H.M."/>
            <person name="Cai J."/>
            <person name="Camicia F."/>
            <person name="Clark R."/>
            <person name="Cucher M."/>
            <person name="De Silva N."/>
            <person name="Day T.A."/>
            <person name="Deplazes P."/>
            <person name="Estrada K."/>
            <person name="Fernandez C."/>
            <person name="Holland P.W."/>
            <person name="Hou J."/>
            <person name="Hu S."/>
            <person name="Huckvale T."/>
            <person name="Hung S.S."/>
            <person name="Kamenetzky L."/>
            <person name="Keane J.A."/>
            <person name="Kiss F."/>
            <person name="Koziol U."/>
            <person name="Lambert O."/>
            <person name="Liu K."/>
            <person name="Luo X."/>
            <person name="Luo Y."/>
            <person name="Macchiaroli N."/>
            <person name="Nichol S."/>
            <person name="Paps J."/>
            <person name="Parkinson J."/>
            <person name="Pouchkina-Stantcheva N."/>
            <person name="Riddiford N."/>
            <person name="Rosenzvit M."/>
            <person name="Salinas G."/>
            <person name="Wasmuth J.D."/>
            <person name="Zamanian M."/>
            <person name="Zheng Y."/>
            <person name="Cai X."/>
            <person name="Soberon X."/>
            <person name="Olson P.D."/>
            <person name="Laclette J.P."/>
            <person name="Brehm K."/>
            <person name="Berriman M."/>
            <person name="Garciarrubio A."/>
            <person name="Bobes R.J."/>
            <person name="Fragoso G."/>
            <person name="Sanchez-Flores A."/>
            <person name="Estrada K."/>
            <person name="Cevallos M.A."/>
            <person name="Morett E."/>
            <person name="Gonzalez V."/>
            <person name="Portillo T."/>
            <person name="Ochoa-Leyva A."/>
            <person name="Jose M.V."/>
            <person name="Sciutto E."/>
            <person name="Landa A."/>
            <person name="Jimenez L."/>
            <person name="Valdes V."/>
            <person name="Carrero J.C."/>
            <person name="Larralde C."/>
            <person name="Morales-Montor J."/>
            <person name="Limon-Lason J."/>
            <person name="Soberon X."/>
            <person name="Laclette J.P."/>
        </authorList>
    </citation>
    <scope>NUCLEOTIDE SEQUENCE [LARGE SCALE GENOMIC DNA]</scope>
</reference>
<dbReference type="AlphaFoldDB" id="A0A068WZA8"/>
<gene>
    <name evidence="1" type="ORF">EgrG_002046600</name>
</gene>
<evidence type="ECO:0000313" key="3">
    <source>
        <dbReference type="WBParaSite" id="EgrG_002046600"/>
    </source>
</evidence>
<protein>
    <submittedName>
        <fullName evidence="1 3">Uncharacterized protein</fullName>
    </submittedName>
</protein>
<proteinExistence type="predicted"/>
<organism evidence="1">
    <name type="scientific">Echinococcus granulosus</name>
    <name type="common">Hydatid tapeworm</name>
    <dbReference type="NCBI Taxonomy" id="6210"/>
    <lineage>
        <taxon>Eukaryota</taxon>
        <taxon>Metazoa</taxon>
        <taxon>Spiralia</taxon>
        <taxon>Lophotrochozoa</taxon>
        <taxon>Platyhelminthes</taxon>
        <taxon>Cestoda</taxon>
        <taxon>Eucestoda</taxon>
        <taxon>Cyclophyllidea</taxon>
        <taxon>Taeniidae</taxon>
        <taxon>Echinococcus</taxon>
        <taxon>Echinococcus granulosus group</taxon>
    </lineage>
</organism>
<dbReference type="EMBL" id="LK028594">
    <property type="protein sequence ID" value="CDS23805.1"/>
    <property type="molecule type" value="Genomic_DNA"/>
</dbReference>
<accession>A0A068WZA8</accession>
<evidence type="ECO:0000313" key="1">
    <source>
        <dbReference type="EMBL" id="CDS23805.1"/>
    </source>
</evidence>
<sequence length="284" mass="30215">MLRLPRGHSNSYAEFTDRADGDGGSLGVPFPLLSTVVSLMCSVGGDDEVEGEGRDNALSLLYDSNDIFYLTDKHLCPIIYEDRMEAAIVVFRKKHTAHTRVTGSQLVCISTSLDSSDTTAPSPPTGIRPPRGPEAFSVPPCGCAYDCVLKCADGHFGLRWLQNALPLQHAVRHSDQNSSLASFLFSTSVVGATSDRAGAVTIPSDFHTTSVCIKCALEETEGGRLSDGAQALDAGNPFLSLLADTAGILKSLDDSDRIELLNHIVPRGGSKSLSTIPTTFLSES</sequence>
<dbReference type="WBParaSite" id="EgrG_002046600">
    <property type="protein sequence ID" value="EgrG_002046600"/>
    <property type="gene ID" value="EgrG_002046600"/>
</dbReference>
<evidence type="ECO:0000313" key="2">
    <source>
        <dbReference type="Proteomes" id="UP000492820"/>
    </source>
</evidence>
<reference evidence="3" key="3">
    <citation type="submission" date="2020-10" db="UniProtKB">
        <authorList>
            <consortium name="WormBaseParasite"/>
        </authorList>
    </citation>
    <scope>IDENTIFICATION</scope>
</reference>
<dbReference type="Proteomes" id="UP000492820">
    <property type="component" value="Unassembled WGS sequence"/>
</dbReference>